<feature type="chain" id="PRO_5026092842" description="DUF6777 domain-containing protein" evidence="2">
    <location>
        <begin position="23"/>
        <end position="405"/>
    </location>
</feature>
<dbReference type="EMBL" id="JAAKZV010000017">
    <property type="protein sequence ID" value="NGN63586.1"/>
    <property type="molecule type" value="Genomic_DNA"/>
</dbReference>
<feature type="domain" description="DUF6777" evidence="3">
    <location>
        <begin position="78"/>
        <end position="237"/>
    </location>
</feature>
<feature type="compositionally biased region" description="Polar residues" evidence="1">
    <location>
        <begin position="55"/>
        <end position="71"/>
    </location>
</feature>
<feature type="compositionally biased region" description="Pro residues" evidence="1">
    <location>
        <begin position="360"/>
        <end position="370"/>
    </location>
</feature>
<feature type="compositionally biased region" description="Pro residues" evidence="1">
    <location>
        <begin position="292"/>
        <end position="313"/>
    </location>
</feature>
<gene>
    <name evidence="4" type="ORF">G5C51_06655</name>
</gene>
<proteinExistence type="predicted"/>
<evidence type="ECO:0000259" key="3">
    <source>
        <dbReference type="Pfam" id="PF20568"/>
    </source>
</evidence>
<keyword evidence="5" id="KW-1185">Reference proteome</keyword>
<feature type="compositionally biased region" description="Acidic residues" evidence="1">
    <location>
        <begin position="314"/>
        <end position="338"/>
    </location>
</feature>
<feature type="compositionally biased region" description="Acidic residues" evidence="1">
    <location>
        <begin position="348"/>
        <end position="358"/>
    </location>
</feature>
<accession>A0A6G4TVW7</accession>
<protein>
    <recommendedName>
        <fullName evidence="3">DUF6777 domain-containing protein</fullName>
    </recommendedName>
</protein>
<sequence>MAHIVRATAVALMVTFSSSACAMDVISGGEAQADTDPAEALYLQKVADDGPDPFTGSTANETPQEATTPTHPSGRRIYAGNTAGLYGGTQDKASCDVNKQIEFLAAHRDKQEAFAKVLGLSAADVPGYLQSLTSVVVRADTRVTNHGFKDGASTRFSSVLQAGTAVLVDSRGVPRVRCACGNPLTRSTSLKNKADYRGTPWKGFRADRTVIITPAPQPIVNIVIVDVTNNIWIERPVDDDDQEDEVLPDPPPDPYDPDESESPDPDESDSPDPDESDSPDPDESESEDSPSPDSPSPSEPTPSEPTPSPSEPTPPEETDAPDDTGAPEEPDAPDDTDAPPEAPPGEGQTEELPPEEAPTDQPPGDVPPGDIPSDDVVPPGPGGDMGGDPGMGEAPEPAGGGDWGG</sequence>
<dbReference type="AlphaFoldDB" id="A0A6G4TVW7"/>
<feature type="compositionally biased region" description="Acidic residues" evidence="1">
    <location>
        <begin position="237"/>
        <end position="247"/>
    </location>
</feature>
<dbReference type="RefSeq" id="WP_165233248.1">
    <property type="nucleotide sequence ID" value="NZ_JAAKZV010000017.1"/>
</dbReference>
<dbReference type="Pfam" id="PF20568">
    <property type="entry name" value="DUF6777"/>
    <property type="match status" value="1"/>
</dbReference>
<comment type="caution">
    <text evidence="4">The sequence shown here is derived from an EMBL/GenBank/DDBJ whole genome shotgun (WGS) entry which is preliminary data.</text>
</comment>
<dbReference type="PROSITE" id="PS51257">
    <property type="entry name" value="PROKAR_LIPOPROTEIN"/>
    <property type="match status" value="1"/>
</dbReference>
<feature type="region of interest" description="Disordered" evidence="1">
    <location>
        <begin position="51"/>
        <end position="74"/>
    </location>
</feature>
<feature type="compositionally biased region" description="Acidic residues" evidence="1">
    <location>
        <begin position="255"/>
        <end position="290"/>
    </location>
</feature>
<feature type="region of interest" description="Disordered" evidence="1">
    <location>
        <begin position="235"/>
        <end position="405"/>
    </location>
</feature>
<dbReference type="Proteomes" id="UP000481583">
    <property type="component" value="Unassembled WGS sequence"/>
</dbReference>
<keyword evidence="2" id="KW-0732">Signal</keyword>
<evidence type="ECO:0000256" key="2">
    <source>
        <dbReference type="SAM" id="SignalP"/>
    </source>
</evidence>
<name>A0A6G4TVW7_9ACTN</name>
<evidence type="ECO:0000313" key="5">
    <source>
        <dbReference type="Proteomes" id="UP000481583"/>
    </source>
</evidence>
<organism evidence="4 5">
    <name type="scientific">Streptomyces coryli</name>
    <dbReference type="NCBI Taxonomy" id="1128680"/>
    <lineage>
        <taxon>Bacteria</taxon>
        <taxon>Bacillati</taxon>
        <taxon>Actinomycetota</taxon>
        <taxon>Actinomycetes</taxon>
        <taxon>Kitasatosporales</taxon>
        <taxon>Streptomycetaceae</taxon>
        <taxon>Streptomyces</taxon>
    </lineage>
</organism>
<evidence type="ECO:0000256" key="1">
    <source>
        <dbReference type="SAM" id="MobiDB-lite"/>
    </source>
</evidence>
<feature type="signal peptide" evidence="2">
    <location>
        <begin position="1"/>
        <end position="22"/>
    </location>
</feature>
<dbReference type="InterPro" id="IPR046704">
    <property type="entry name" value="DUF6777"/>
</dbReference>
<evidence type="ECO:0000313" key="4">
    <source>
        <dbReference type="EMBL" id="NGN63586.1"/>
    </source>
</evidence>
<reference evidence="4 5" key="1">
    <citation type="submission" date="2020-02" db="EMBL/GenBank/DDBJ databases">
        <title>Whole-genome analyses of novel actinobacteria.</title>
        <authorList>
            <person name="Sahin N."/>
        </authorList>
    </citation>
    <scope>NUCLEOTIDE SEQUENCE [LARGE SCALE GENOMIC DNA]</scope>
    <source>
        <strain evidence="4 5">A7024</strain>
    </source>
</reference>